<proteinExistence type="inferred from homology"/>
<dbReference type="PANTHER" id="PTHR43837">
    <property type="entry name" value="RIBOSOMAL PROTEIN S12 METHYLTHIOTRANSFERASE RIMO"/>
    <property type="match status" value="1"/>
</dbReference>
<comment type="function">
    <text evidence="1">Catalyzes the methylthiolation of N6-(dimethylallyl)adenosine (i(6)A), leading to the formation of 2-methylthio-N6-(dimethylallyl)adenosine (ms(2)i(6)A) at position 37 in tRNAs that read codons beginning with uridine.</text>
</comment>
<dbReference type="InterPro" id="IPR012340">
    <property type="entry name" value="NA-bd_OB-fold"/>
</dbReference>
<evidence type="ECO:0000313" key="14">
    <source>
        <dbReference type="EMBL" id="SFH49263.1"/>
    </source>
</evidence>
<dbReference type="SFLD" id="SFLDG01061">
    <property type="entry name" value="methylthiotransferase"/>
    <property type="match status" value="1"/>
</dbReference>
<dbReference type="PROSITE" id="PS01278">
    <property type="entry name" value="MTTASE_RADICAL"/>
    <property type="match status" value="1"/>
</dbReference>
<dbReference type="Pfam" id="PF04055">
    <property type="entry name" value="Radical_SAM"/>
    <property type="match status" value="1"/>
</dbReference>
<evidence type="ECO:0000256" key="3">
    <source>
        <dbReference type="ARBA" id="ARBA00022490"/>
    </source>
</evidence>
<keyword evidence="7 10" id="KW-0408">Iron</keyword>
<evidence type="ECO:0000256" key="9">
    <source>
        <dbReference type="ARBA" id="ARBA00051425"/>
    </source>
</evidence>
<dbReference type="InterPro" id="IPR006638">
    <property type="entry name" value="Elp3/MiaA/NifB-like_rSAM"/>
</dbReference>
<keyword evidence="8 10" id="KW-0411">Iron-sulfur</keyword>
<feature type="binding site" evidence="10">
    <location>
        <position position="12"/>
    </location>
    <ligand>
        <name>[4Fe-4S] cluster</name>
        <dbReference type="ChEBI" id="CHEBI:49883"/>
        <label>1</label>
    </ligand>
</feature>
<keyword evidence="14" id="KW-0687">Ribonucleoprotein</keyword>
<dbReference type="PROSITE" id="PS51918">
    <property type="entry name" value="RADICAL_SAM"/>
    <property type="match status" value="1"/>
</dbReference>
<dbReference type="STRING" id="69895.SAMN05192551_101205"/>
<keyword evidence="15" id="KW-1185">Reference proteome</keyword>
<name>A0A1I3AGT2_9FIRM</name>
<dbReference type="EC" id="2.8.4.4" evidence="10"/>
<dbReference type="NCBIfam" id="TIGR00089">
    <property type="entry name" value="MiaB/RimO family radical SAM methylthiotransferase"/>
    <property type="match status" value="1"/>
</dbReference>
<feature type="binding site" evidence="10">
    <location>
        <position position="162"/>
    </location>
    <ligand>
        <name>[4Fe-4S] cluster</name>
        <dbReference type="ChEBI" id="CHEBI:49883"/>
        <label>2</label>
        <note>4Fe-4S-S-AdoMet</note>
    </ligand>
</feature>
<evidence type="ECO:0000256" key="10">
    <source>
        <dbReference type="HAMAP-Rule" id="MF_01865"/>
    </source>
</evidence>
<keyword evidence="4 10" id="KW-0808">Transferase</keyword>
<evidence type="ECO:0000256" key="7">
    <source>
        <dbReference type="ARBA" id="ARBA00023004"/>
    </source>
</evidence>
<comment type="subcellular location">
    <subcellularLocation>
        <location evidence="10">Cytoplasm</location>
    </subcellularLocation>
</comment>
<dbReference type="GO" id="GO:0103039">
    <property type="term" value="F:protein methylthiotransferase activity"/>
    <property type="evidence" value="ECO:0007669"/>
    <property type="project" value="UniProtKB-EC"/>
</dbReference>
<evidence type="ECO:0000256" key="1">
    <source>
        <dbReference type="ARBA" id="ARBA00003234"/>
    </source>
</evidence>
<feature type="domain" description="Radical SAM core" evidence="13">
    <location>
        <begin position="141"/>
        <end position="371"/>
    </location>
</feature>
<dbReference type="PROSITE" id="PS51449">
    <property type="entry name" value="MTTASE_N"/>
    <property type="match status" value="1"/>
</dbReference>
<dbReference type="Gene3D" id="2.40.50.140">
    <property type="entry name" value="Nucleic acid-binding proteins"/>
    <property type="match status" value="1"/>
</dbReference>
<dbReference type="SFLD" id="SFLDS00029">
    <property type="entry name" value="Radical_SAM"/>
    <property type="match status" value="1"/>
</dbReference>
<keyword evidence="14" id="KW-0689">Ribosomal protein</keyword>
<evidence type="ECO:0000256" key="5">
    <source>
        <dbReference type="ARBA" id="ARBA00022691"/>
    </source>
</evidence>
<evidence type="ECO:0000313" key="15">
    <source>
        <dbReference type="Proteomes" id="UP000199287"/>
    </source>
</evidence>
<dbReference type="InterPro" id="IPR002792">
    <property type="entry name" value="TRAM_dom"/>
</dbReference>
<dbReference type="GO" id="GO:0046872">
    <property type="term" value="F:metal ion binding"/>
    <property type="evidence" value="ECO:0007669"/>
    <property type="project" value="UniProtKB-KW"/>
</dbReference>
<dbReference type="InterPro" id="IPR013848">
    <property type="entry name" value="Methylthiotransferase_N"/>
</dbReference>
<dbReference type="GO" id="GO:0051539">
    <property type="term" value="F:4 iron, 4 sulfur cluster binding"/>
    <property type="evidence" value="ECO:0007669"/>
    <property type="project" value="UniProtKB-UniRule"/>
</dbReference>
<dbReference type="GO" id="GO:0035599">
    <property type="term" value="F:aspartic acid methylthiotransferase activity"/>
    <property type="evidence" value="ECO:0007669"/>
    <property type="project" value="TreeGrafter"/>
</dbReference>
<feature type="binding site" evidence="10">
    <location>
        <position position="159"/>
    </location>
    <ligand>
        <name>[4Fe-4S] cluster</name>
        <dbReference type="ChEBI" id="CHEBI:49883"/>
        <label>2</label>
        <note>4Fe-4S-S-AdoMet</note>
    </ligand>
</feature>
<dbReference type="InterPro" id="IPR005840">
    <property type="entry name" value="Ribosomal_uS12_MeSTrfase_RimO"/>
</dbReference>
<dbReference type="CDD" id="cd01335">
    <property type="entry name" value="Radical_SAM"/>
    <property type="match status" value="1"/>
</dbReference>
<dbReference type="InterPro" id="IPR023404">
    <property type="entry name" value="rSAM_horseshoe"/>
</dbReference>
<dbReference type="Gene3D" id="3.80.30.20">
    <property type="entry name" value="tm_1862 like domain"/>
    <property type="match status" value="1"/>
</dbReference>
<dbReference type="InterPro" id="IPR058240">
    <property type="entry name" value="rSAM_sf"/>
</dbReference>
<protein>
    <recommendedName>
        <fullName evidence="10">Ribosomal protein uS12 methylthiotransferase RimO</fullName>
        <shortName evidence="10">uS12 MTTase</shortName>
        <shortName evidence="10">uS12 methylthiotransferase</shortName>
        <ecNumber evidence="10">2.8.4.4</ecNumber>
    </recommendedName>
    <alternativeName>
        <fullName evidence="10">Ribosomal protein uS12 (aspartate-C(3))-methylthiotransferase</fullName>
    </alternativeName>
    <alternativeName>
        <fullName evidence="10">Ribosome maturation factor RimO</fullName>
    </alternativeName>
</protein>
<dbReference type="InterPro" id="IPR038135">
    <property type="entry name" value="Methylthiotransferase_N_sf"/>
</dbReference>
<feature type="binding site" evidence="10">
    <location>
        <position position="155"/>
    </location>
    <ligand>
        <name>[4Fe-4S] cluster</name>
        <dbReference type="ChEBI" id="CHEBI:49883"/>
        <label>2</label>
        <note>4Fe-4S-S-AdoMet</note>
    </ligand>
</feature>
<dbReference type="GO" id="GO:0005840">
    <property type="term" value="C:ribosome"/>
    <property type="evidence" value="ECO:0007669"/>
    <property type="project" value="UniProtKB-KW"/>
</dbReference>
<keyword evidence="3 10" id="KW-0963">Cytoplasm</keyword>
<dbReference type="FunFam" id="3.40.50.12160:FF:000003">
    <property type="entry name" value="CDK5 regulatory subunit-associated protein 1"/>
    <property type="match status" value="1"/>
</dbReference>
<dbReference type="PROSITE" id="PS50926">
    <property type="entry name" value="TRAM"/>
    <property type="match status" value="1"/>
</dbReference>
<comment type="cofactor">
    <cofactor evidence="10">
        <name>[4Fe-4S] cluster</name>
        <dbReference type="ChEBI" id="CHEBI:49883"/>
    </cofactor>
    <text evidence="10">Binds 2 [4Fe-4S] clusters. One cluster is coordinated with 3 cysteines and an exchangeable S-adenosyl-L-methionine.</text>
</comment>
<reference evidence="15" key="1">
    <citation type="submission" date="2016-10" db="EMBL/GenBank/DDBJ databases">
        <authorList>
            <person name="Varghese N."/>
            <person name="Submissions S."/>
        </authorList>
    </citation>
    <scope>NUCLEOTIDE SEQUENCE [LARGE SCALE GENOMIC DNA]</scope>
    <source>
        <strain evidence="15">Z-7934</strain>
    </source>
</reference>
<feature type="binding site" evidence="10">
    <location>
        <position position="81"/>
    </location>
    <ligand>
        <name>[4Fe-4S] cluster</name>
        <dbReference type="ChEBI" id="CHEBI:49883"/>
        <label>1</label>
    </ligand>
</feature>
<comment type="similarity">
    <text evidence="10">Belongs to the methylthiotransferase family. RimO subfamily.</text>
</comment>
<dbReference type="Pfam" id="PF18693">
    <property type="entry name" value="TRAM_2"/>
    <property type="match status" value="1"/>
</dbReference>
<comment type="function">
    <text evidence="10">Catalyzes the methylthiolation of an aspartic acid residue of ribosomal protein uS12.</text>
</comment>
<dbReference type="SFLD" id="SFLDG01082">
    <property type="entry name" value="B12-binding_domain_containing"/>
    <property type="match status" value="1"/>
</dbReference>
<dbReference type="OrthoDB" id="9805215at2"/>
<sequence>MTNKIYFESLGCSKNLIDAEVMMELLIQHNFSITDQIEEAKIAVINTCGFIESAKEESIQHILSAAKHKEGQLSKLIVTGCLAERYKNELIQEMPEIDALLGTGRYEEIVELVRDPVNSQKKIRAGNINHSYNEKIGRFRTTPKYMAYVKIAEGCDNHCTYCIIPQIRGNYRSRKISDIVKEVQQLVDSGVKEIVLIAQDTTAYGIDLYNDFKLPILLKKLDEIEGLQWIRILYCYPERITNALIDVIKKSNKICKYLDIPIQHSEDSILKRMNRSVSKHEIASLIHTLRHEVKDIVLRTTLIVGFPGENNSDFEQLKTFIHEMKFDKLGVFSYSQEEGTSAATMDNQIPDNIKEDRKNEIMKIQQNISAELLKMKVGSVIKVLIEEKLADENELLEYIGRSEYDAPEIDGSVYVTSNQKLEIGSIVDVKINGALEYDLMGEALNET</sequence>
<dbReference type="SUPFAM" id="SSF102114">
    <property type="entry name" value="Radical SAM enzymes"/>
    <property type="match status" value="1"/>
</dbReference>
<dbReference type="FunFam" id="3.80.30.20:FF:000001">
    <property type="entry name" value="tRNA-2-methylthio-N(6)-dimethylallyladenosine synthase 2"/>
    <property type="match status" value="1"/>
</dbReference>
<organism evidence="14 15">
    <name type="scientific">Tindallia magadiensis</name>
    <dbReference type="NCBI Taxonomy" id="69895"/>
    <lineage>
        <taxon>Bacteria</taxon>
        <taxon>Bacillati</taxon>
        <taxon>Bacillota</taxon>
        <taxon>Clostridia</taxon>
        <taxon>Peptostreptococcales</taxon>
        <taxon>Tindalliaceae</taxon>
        <taxon>Tindallia</taxon>
    </lineage>
</organism>
<dbReference type="SFLD" id="SFLDF00274">
    <property type="entry name" value="ribosomal_protein_S12_methylth"/>
    <property type="match status" value="1"/>
</dbReference>
<evidence type="ECO:0000256" key="2">
    <source>
        <dbReference type="ARBA" id="ARBA00022485"/>
    </source>
</evidence>
<dbReference type="SMART" id="SM00729">
    <property type="entry name" value="Elp3"/>
    <property type="match status" value="1"/>
</dbReference>
<dbReference type="AlphaFoldDB" id="A0A1I3AGT2"/>
<feature type="binding site" evidence="10">
    <location>
        <position position="48"/>
    </location>
    <ligand>
        <name>[4Fe-4S] cluster</name>
        <dbReference type="ChEBI" id="CHEBI:49883"/>
        <label>1</label>
    </ligand>
</feature>
<dbReference type="InterPro" id="IPR007197">
    <property type="entry name" value="rSAM"/>
</dbReference>
<evidence type="ECO:0000259" key="13">
    <source>
        <dbReference type="PROSITE" id="PS51918"/>
    </source>
</evidence>
<dbReference type="HAMAP" id="MF_01865">
    <property type="entry name" value="MTTase_RimO"/>
    <property type="match status" value="1"/>
</dbReference>
<dbReference type="InterPro" id="IPR005839">
    <property type="entry name" value="Methylthiotransferase"/>
</dbReference>
<evidence type="ECO:0000259" key="11">
    <source>
        <dbReference type="PROSITE" id="PS50926"/>
    </source>
</evidence>
<dbReference type="Gene3D" id="3.40.50.12160">
    <property type="entry name" value="Methylthiotransferase, N-terminal domain"/>
    <property type="match status" value="1"/>
</dbReference>
<evidence type="ECO:0000256" key="8">
    <source>
        <dbReference type="ARBA" id="ARBA00023014"/>
    </source>
</evidence>
<feature type="domain" description="MTTase N-terminal" evidence="12">
    <location>
        <begin position="3"/>
        <end position="118"/>
    </location>
</feature>
<comment type="catalytic activity">
    <reaction evidence="9">
        <text>N(6)-dimethylallyladenosine(37) in tRNA + (sulfur carrier)-SH + AH2 + 2 S-adenosyl-L-methionine = 2-methylsulfanyl-N(6)-dimethylallyladenosine(37) in tRNA + (sulfur carrier)-H + 5'-deoxyadenosine + L-methionine + A + S-adenosyl-L-homocysteine + 2 H(+)</text>
        <dbReference type="Rhea" id="RHEA:37067"/>
        <dbReference type="Rhea" id="RHEA-COMP:10375"/>
        <dbReference type="Rhea" id="RHEA-COMP:10376"/>
        <dbReference type="Rhea" id="RHEA-COMP:14737"/>
        <dbReference type="Rhea" id="RHEA-COMP:14739"/>
        <dbReference type="ChEBI" id="CHEBI:13193"/>
        <dbReference type="ChEBI" id="CHEBI:15378"/>
        <dbReference type="ChEBI" id="CHEBI:17319"/>
        <dbReference type="ChEBI" id="CHEBI:17499"/>
        <dbReference type="ChEBI" id="CHEBI:29917"/>
        <dbReference type="ChEBI" id="CHEBI:57844"/>
        <dbReference type="ChEBI" id="CHEBI:57856"/>
        <dbReference type="ChEBI" id="CHEBI:59789"/>
        <dbReference type="ChEBI" id="CHEBI:64428"/>
        <dbReference type="ChEBI" id="CHEBI:74415"/>
        <dbReference type="ChEBI" id="CHEBI:74417"/>
        <dbReference type="EC" id="2.8.4.3"/>
    </reaction>
</comment>
<dbReference type="NCBIfam" id="TIGR01125">
    <property type="entry name" value="30S ribosomal protein S12 methylthiotransferase RimO"/>
    <property type="match status" value="1"/>
</dbReference>
<accession>A0A1I3AGT2</accession>
<evidence type="ECO:0000256" key="4">
    <source>
        <dbReference type="ARBA" id="ARBA00022679"/>
    </source>
</evidence>
<keyword evidence="5 10" id="KW-0949">S-adenosyl-L-methionine</keyword>
<evidence type="ECO:0000259" key="12">
    <source>
        <dbReference type="PROSITE" id="PS51449"/>
    </source>
</evidence>
<dbReference type="Proteomes" id="UP000199287">
    <property type="component" value="Unassembled WGS sequence"/>
</dbReference>
<gene>
    <name evidence="10" type="primary">rimO</name>
    <name evidence="14" type="ORF">SAMN05192551_101205</name>
</gene>
<dbReference type="EMBL" id="FOQA01000001">
    <property type="protein sequence ID" value="SFH49263.1"/>
    <property type="molecule type" value="Genomic_DNA"/>
</dbReference>
<dbReference type="Pfam" id="PF00919">
    <property type="entry name" value="UPF0004"/>
    <property type="match status" value="1"/>
</dbReference>
<dbReference type="InterPro" id="IPR020612">
    <property type="entry name" value="Methylthiotransferase_CS"/>
</dbReference>
<dbReference type="RefSeq" id="WP_093368734.1">
    <property type="nucleotide sequence ID" value="NZ_FOQA01000001.1"/>
</dbReference>
<comment type="catalytic activity">
    <reaction evidence="10">
        <text>L-aspartate(89)-[ribosomal protein uS12]-hydrogen + (sulfur carrier)-SH + AH2 + 2 S-adenosyl-L-methionine = 3-methylsulfanyl-L-aspartate(89)-[ribosomal protein uS12]-hydrogen + (sulfur carrier)-H + 5'-deoxyadenosine + L-methionine + A + S-adenosyl-L-homocysteine + 2 H(+)</text>
        <dbReference type="Rhea" id="RHEA:37087"/>
        <dbReference type="Rhea" id="RHEA-COMP:10460"/>
        <dbReference type="Rhea" id="RHEA-COMP:10461"/>
        <dbReference type="Rhea" id="RHEA-COMP:14737"/>
        <dbReference type="Rhea" id="RHEA-COMP:14739"/>
        <dbReference type="ChEBI" id="CHEBI:13193"/>
        <dbReference type="ChEBI" id="CHEBI:15378"/>
        <dbReference type="ChEBI" id="CHEBI:17319"/>
        <dbReference type="ChEBI" id="CHEBI:17499"/>
        <dbReference type="ChEBI" id="CHEBI:29917"/>
        <dbReference type="ChEBI" id="CHEBI:29961"/>
        <dbReference type="ChEBI" id="CHEBI:57844"/>
        <dbReference type="ChEBI" id="CHEBI:57856"/>
        <dbReference type="ChEBI" id="CHEBI:59789"/>
        <dbReference type="ChEBI" id="CHEBI:64428"/>
        <dbReference type="ChEBI" id="CHEBI:73599"/>
        <dbReference type="EC" id="2.8.4.4"/>
    </reaction>
</comment>
<evidence type="ECO:0000256" key="6">
    <source>
        <dbReference type="ARBA" id="ARBA00022723"/>
    </source>
</evidence>
<dbReference type="GO" id="GO:0005829">
    <property type="term" value="C:cytosol"/>
    <property type="evidence" value="ECO:0007669"/>
    <property type="project" value="TreeGrafter"/>
</dbReference>
<dbReference type="PANTHER" id="PTHR43837:SF1">
    <property type="entry name" value="RIBOSOMAL PROTEIN US12 METHYLTHIOTRANSFERASE RIMO"/>
    <property type="match status" value="1"/>
</dbReference>
<keyword evidence="6 10" id="KW-0479">Metal-binding</keyword>
<feature type="domain" description="TRAM" evidence="11">
    <location>
        <begin position="374"/>
        <end position="445"/>
    </location>
</feature>
<keyword evidence="2 10" id="KW-0004">4Fe-4S</keyword>
<dbReference type="GO" id="GO:0035597">
    <property type="term" value="F:tRNA-2-methylthio-N(6)-dimethylallyladenosine(37) synthase activity"/>
    <property type="evidence" value="ECO:0007669"/>
    <property type="project" value="UniProtKB-EC"/>
</dbReference>